<dbReference type="SUPFAM" id="SSF52172">
    <property type="entry name" value="CheY-like"/>
    <property type="match status" value="1"/>
</dbReference>
<dbReference type="GO" id="GO:0000160">
    <property type="term" value="P:phosphorelay signal transduction system"/>
    <property type="evidence" value="ECO:0007669"/>
    <property type="project" value="InterPro"/>
</dbReference>
<organism evidence="4 5">
    <name type="scientific">Corallococcus exercitus</name>
    <dbReference type="NCBI Taxonomy" id="2316736"/>
    <lineage>
        <taxon>Bacteria</taxon>
        <taxon>Pseudomonadati</taxon>
        <taxon>Myxococcota</taxon>
        <taxon>Myxococcia</taxon>
        <taxon>Myxococcales</taxon>
        <taxon>Cystobacterineae</taxon>
        <taxon>Myxococcaceae</taxon>
        <taxon>Corallococcus</taxon>
    </lineage>
</organism>
<dbReference type="SMART" id="SM00448">
    <property type="entry name" value="REC"/>
    <property type="match status" value="1"/>
</dbReference>
<evidence type="ECO:0000313" key="4">
    <source>
        <dbReference type="EMBL" id="NOK10897.1"/>
    </source>
</evidence>
<dbReference type="EMBL" id="JABFJW010000128">
    <property type="protein sequence ID" value="NOK10897.1"/>
    <property type="molecule type" value="Genomic_DNA"/>
</dbReference>
<dbReference type="Pfam" id="PF00072">
    <property type="entry name" value="Response_reg"/>
    <property type="match status" value="1"/>
</dbReference>
<keyword evidence="1 2" id="KW-0597">Phosphoprotein</keyword>
<dbReference type="PROSITE" id="PS50110">
    <property type="entry name" value="RESPONSE_REGULATORY"/>
    <property type="match status" value="1"/>
</dbReference>
<comment type="caution">
    <text evidence="4">The sequence shown here is derived from an EMBL/GenBank/DDBJ whole genome shotgun (WGS) entry which is preliminary data.</text>
</comment>
<feature type="domain" description="Response regulatory" evidence="3">
    <location>
        <begin position="13"/>
        <end position="125"/>
    </location>
</feature>
<protein>
    <submittedName>
        <fullName evidence="4">Response regulator</fullName>
    </submittedName>
</protein>
<dbReference type="AlphaFoldDB" id="A0A7Y4JVA0"/>
<evidence type="ECO:0000256" key="2">
    <source>
        <dbReference type="PROSITE-ProRule" id="PRU00169"/>
    </source>
</evidence>
<dbReference type="Proteomes" id="UP000528460">
    <property type="component" value="Unassembled WGS sequence"/>
</dbReference>
<gene>
    <name evidence="4" type="ORF">HNS30_17805</name>
</gene>
<evidence type="ECO:0000259" key="3">
    <source>
        <dbReference type="PROSITE" id="PS50110"/>
    </source>
</evidence>
<evidence type="ECO:0000256" key="1">
    <source>
        <dbReference type="ARBA" id="ARBA00022553"/>
    </source>
</evidence>
<feature type="modified residue" description="4-aspartylphosphate" evidence="2">
    <location>
        <position position="63"/>
    </location>
</feature>
<accession>A0A7Y4JVA0</accession>
<dbReference type="InterPro" id="IPR011006">
    <property type="entry name" value="CheY-like_superfamily"/>
</dbReference>
<sequence>MEERAVPDTTTPPLILIIDDEPELEVMARYLELEGYSVLTASNGEEGLLALASCRKPCIVLLDLMMPVMDGYGFLRRLHDDATLCGLPVFVLTASFQTERMAGVVGLLRKPLHMELLLEAVAPYCPPPGEKETSTAG</sequence>
<proteinExistence type="predicted"/>
<dbReference type="PANTHER" id="PTHR44591:SF3">
    <property type="entry name" value="RESPONSE REGULATORY DOMAIN-CONTAINING PROTEIN"/>
    <property type="match status" value="1"/>
</dbReference>
<dbReference type="PANTHER" id="PTHR44591">
    <property type="entry name" value="STRESS RESPONSE REGULATOR PROTEIN 1"/>
    <property type="match status" value="1"/>
</dbReference>
<dbReference type="Gene3D" id="3.40.50.2300">
    <property type="match status" value="1"/>
</dbReference>
<reference evidence="4 5" key="1">
    <citation type="submission" date="2020-05" db="EMBL/GenBank/DDBJ databases">
        <authorList>
            <person name="Whitworth D."/>
        </authorList>
    </citation>
    <scope>NUCLEOTIDE SEQUENCE [LARGE SCALE GENOMIC DNA]</scope>
    <source>
        <strain evidence="4 5">CA046A</strain>
    </source>
</reference>
<dbReference type="InterPro" id="IPR050595">
    <property type="entry name" value="Bact_response_regulator"/>
</dbReference>
<name>A0A7Y4JVA0_9BACT</name>
<dbReference type="InterPro" id="IPR001789">
    <property type="entry name" value="Sig_transdc_resp-reg_receiver"/>
</dbReference>
<evidence type="ECO:0000313" key="5">
    <source>
        <dbReference type="Proteomes" id="UP000528460"/>
    </source>
</evidence>